<evidence type="ECO:0000256" key="1">
    <source>
        <dbReference type="SAM" id="MobiDB-lite"/>
    </source>
</evidence>
<dbReference type="EMBL" id="JARJCM010000012">
    <property type="protein sequence ID" value="KAJ7042453.1"/>
    <property type="molecule type" value="Genomic_DNA"/>
</dbReference>
<name>A0AAD6TDQ5_9AGAR</name>
<protein>
    <submittedName>
        <fullName evidence="2">Uncharacterized protein</fullName>
    </submittedName>
</protein>
<comment type="caution">
    <text evidence="2">The sequence shown here is derived from an EMBL/GenBank/DDBJ whole genome shotgun (WGS) entry which is preliminary data.</text>
</comment>
<keyword evidence="3" id="KW-1185">Reference proteome</keyword>
<feature type="region of interest" description="Disordered" evidence="1">
    <location>
        <begin position="1"/>
        <end position="24"/>
    </location>
</feature>
<evidence type="ECO:0000313" key="2">
    <source>
        <dbReference type="EMBL" id="KAJ7042453.1"/>
    </source>
</evidence>
<dbReference type="Proteomes" id="UP001218188">
    <property type="component" value="Unassembled WGS sequence"/>
</dbReference>
<accession>A0AAD6TDQ5</accession>
<evidence type="ECO:0000313" key="3">
    <source>
        <dbReference type="Proteomes" id="UP001218188"/>
    </source>
</evidence>
<gene>
    <name evidence="2" type="ORF">C8F04DRAFT_1075957</name>
</gene>
<organism evidence="2 3">
    <name type="scientific">Mycena alexandri</name>
    <dbReference type="NCBI Taxonomy" id="1745969"/>
    <lineage>
        <taxon>Eukaryota</taxon>
        <taxon>Fungi</taxon>
        <taxon>Dikarya</taxon>
        <taxon>Basidiomycota</taxon>
        <taxon>Agaricomycotina</taxon>
        <taxon>Agaricomycetes</taxon>
        <taxon>Agaricomycetidae</taxon>
        <taxon>Agaricales</taxon>
        <taxon>Marasmiineae</taxon>
        <taxon>Mycenaceae</taxon>
        <taxon>Mycena</taxon>
    </lineage>
</organism>
<reference evidence="2" key="1">
    <citation type="submission" date="2023-03" db="EMBL/GenBank/DDBJ databases">
        <title>Massive genome expansion in bonnet fungi (Mycena s.s.) driven by repeated elements and novel gene families across ecological guilds.</title>
        <authorList>
            <consortium name="Lawrence Berkeley National Laboratory"/>
            <person name="Harder C.B."/>
            <person name="Miyauchi S."/>
            <person name="Viragh M."/>
            <person name="Kuo A."/>
            <person name="Thoen E."/>
            <person name="Andreopoulos B."/>
            <person name="Lu D."/>
            <person name="Skrede I."/>
            <person name="Drula E."/>
            <person name="Henrissat B."/>
            <person name="Morin E."/>
            <person name="Kohler A."/>
            <person name="Barry K."/>
            <person name="LaButti K."/>
            <person name="Morin E."/>
            <person name="Salamov A."/>
            <person name="Lipzen A."/>
            <person name="Mereny Z."/>
            <person name="Hegedus B."/>
            <person name="Baldrian P."/>
            <person name="Stursova M."/>
            <person name="Weitz H."/>
            <person name="Taylor A."/>
            <person name="Grigoriev I.V."/>
            <person name="Nagy L.G."/>
            <person name="Martin F."/>
            <person name="Kauserud H."/>
        </authorList>
    </citation>
    <scope>NUCLEOTIDE SEQUENCE</scope>
    <source>
        <strain evidence="2">CBHHK200</strain>
    </source>
</reference>
<proteinExistence type="predicted"/>
<sequence length="755" mass="83073">MEPESPRPVAGGSLSPFESPSQRSDERGLKAVSLAMQDIQHLELLDIETIIKDTAIHETISVASSRVLGFLDSVEREPHPREDLYERLTIFGQLFDVSFLTVLFAHRKVFHRIAAQSLQSGAEASGAIVCWVDAILSKLGDATIAVASGVSSDTTTPTFPASAEYRAEEGLRAASQLPSDWHLVAGVIASEQSSPAAKRLALRLSFSAFVLGPCVRPGSEPKTPYGMMEVLDRCVNQTRASGFSASRAGDRLATQERLNFAMIVSLFATTNREHRRSLEGSQSRPHTLGCLLNILQNVLHPDDPVSSLEFTAPPEDLDPAQTVLLRWGDTVSWCWETWDDHRVANAETIVFLTSIWLRHVDGDDAHPMGVSTASSIAILRVLHQVGLSLSTSAGVLSVSMAMISAACSNAGRSISHLLSHQNEDERWIVSGLCKYLLSLFVLLGIESEEISGINDYIIEALSLLDADTLNICLMHVRQEVTLRFAARLHERFVGVQGLLQQGLLQQTQISNLNLVRSTLNFAAIIWFSRTRGCLLRESVSPLLSSVVGLLLQEGSAWRFLGEALLTTASAARRDPSLTDENRESIWQIAITSVPSELGIVSAFAHYIITSEYLCNSLYCAEAWRYLGEVLLLVLKRHYIEEQEPLALLVCPTLCGAMIRLLQADTASTQFMLSTPFTLNLCADLKSVCEGTHGEDLEYFAFMKARLNAIGTRLLDQIQVKSRRVPSSEVAPEEFPARLMFYRIYGVAQLVLVPDQ</sequence>
<dbReference type="AlphaFoldDB" id="A0AAD6TDQ5"/>